<reference evidence="2" key="1">
    <citation type="journal article" date="2020" name="mSystems">
        <title>Genome- and Community-Level Interaction Insights into Carbon Utilization and Element Cycling Functions of Hydrothermarchaeota in Hydrothermal Sediment.</title>
        <authorList>
            <person name="Zhou Z."/>
            <person name="Liu Y."/>
            <person name="Xu W."/>
            <person name="Pan J."/>
            <person name="Luo Z.H."/>
            <person name="Li M."/>
        </authorList>
    </citation>
    <scope>NUCLEOTIDE SEQUENCE [LARGE SCALE GENOMIC DNA]</scope>
    <source>
        <strain evidence="2">SpSt-1224</strain>
    </source>
</reference>
<gene>
    <name evidence="2" type="ORF">ENN98_02265</name>
</gene>
<dbReference type="AlphaFoldDB" id="A0A7C2TH03"/>
<keyword evidence="2" id="KW-0645">Protease</keyword>
<organism evidence="2">
    <name type="scientific">Desulfurivibrio alkaliphilus</name>
    <dbReference type="NCBI Taxonomy" id="427923"/>
    <lineage>
        <taxon>Bacteria</taxon>
        <taxon>Pseudomonadati</taxon>
        <taxon>Thermodesulfobacteriota</taxon>
        <taxon>Desulfobulbia</taxon>
        <taxon>Desulfobulbales</taxon>
        <taxon>Desulfobulbaceae</taxon>
        <taxon>Desulfurivibrio</taxon>
    </lineage>
</organism>
<keyword evidence="2" id="KW-0378">Hydrolase</keyword>
<dbReference type="Pfam" id="PF14343">
    <property type="entry name" value="PrcB_C"/>
    <property type="match status" value="1"/>
</dbReference>
<evidence type="ECO:0000313" key="2">
    <source>
        <dbReference type="EMBL" id="HET97527.1"/>
    </source>
</evidence>
<dbReference type="GO" id="GO:0008233">
    <property type="term" value="F:peptidase activity"/>
    <property type="evidence" value="ECO:0007669"/>
    <property type="project" value="UniProtKB-KW"/>
</dbReference>
<protein>
    <submittedName>
        <fullName evidence="2">Protease complex subunit PrcB family protein</fullName>
    </submittedName>
</protein>
<evidence type="ECO:0000259" key="1">
    <source>
        <dbReference type="Pfam" id="PF14343"/>
    </source>
</evidence>
<dbReference type="Proteomes" id="UP000885986">
    <property type="component" value="Unassembled WGS sequence"/>
</dbReference>
<dbReference type="EMBL" id="DSDS01000051">
    <property type="protein sequence ID" value="HET97527.1"/>
    <property type="molecule type" value="Genomic_DNA"/>
</dbReference>
<feature type="domain" description="PrcB C-terminal" evidence="1">
    <location>
        <begin position="179"/>
        <end position="235"/>
    </location>
</feature>
<dbReference type="GO" id="GO:0006508">
    <property type="term" value="P:proteolysis"/>
    <property type="evidence" value="ECO:0007669"/>
    <property type="project" value="UniProtKB-KW"/>
</dbReference>
<comment type="caution">
    <text evidence="2">The sequence shown here is derived from an EMBL/GenBank/DDBJ whole genome shotgun (WGS) entry which is preliminary data.</text>
</comment>
<proteinExistence type="predicted"/>
<accession>A0A7C2TH03</accession>
<dbReference type="InterPro" id="IPR025748">
    <property type="entry name" value="PrcB_C_dom"/>
</dbReference>
<name>A0A7C2TH03_9BACT</name>
<sequence>MTRGFTGSSSAGSRLVATCSLPVPMPTTMTLSATPVNPAAPGPPFPPPVRWWSRAMSAESISSAVTASISGPPACCPIGAVFPALRRRSNSWGVRDENINRPGVAGGGAMLSACSAVPREPLGVEVLFAGPQCGRSAAPALTLMERQAQLDRFYARLASLGEPPPQAPRLDFDHHRALLIEMGQRPTGGYGLALVEPTASLGEGRLELRVDWQEPPPGLAQTQALTSPCLLLRIPGGDYDRITVRDRQGQVRLEK</sequence>